<dbReference type="InterPro" id="IPR001944">
    <property type="entry name" value="Glycoside_Hdrlase_35"/>
</dbReference>
<dbReference type="PRINTS" id="PR00742">
    <property type="entry name" value="GLHYDRLASE35"/>
</dbReference>
<keyword evidence="2" id="KW-0812">Transmembrane</keyword>
<evidence type="ECO:0000256" key="1">
    <source>
        <dbReference type="ARBA" id="ARBA00009809"/>
    </source>
</evidence>
<keyword evidence="2" id="KW-1133">Transmembrane helix</keyword>
<dbReference type="InterPro" id="IPR031330">
    <property type="entry name" value="Gly_Hdrlase_35_cat"/>
</dbReference>
<name>A0AAV0STZ0_9STRA</name>
<gene>
    <name evidence="4" type="ORF">PDE001_LOCUS29</name>
</gene>
<dbReference type="PANTHER" id="PTHR23421">
    <property type="entry name" value="BETA-GALACTOSIDASE RELATED"/>
    <property type="match status" value="1"/>
</dbReference>
<organism evidence="4 5">
    <name type="scientific">Peronospora destructor</name>
    <dbReference type="NCBI Taxonomy" id="86335"/>
    <lineage>
        <taxon>Eukaryota</taxon>
        <taxon>Sar</taxon>
        <taxon>Stramenopiles</taxon>
        <taxon>Oomycota</taxon>
        <taxon>Peronosporomycetes</taxon>
        <taxon>Peronosporales</taxon>
        <taxon>Peronosporaceae</taxon>
        <taxon>Peronospora</taxon>
    </lineage>
</organism>
<proteinExistence type="inferred from homology"/>
<comment type="similarity">
    <text evidence="1">Belongs to the glycosyl hydrolase 35 family.</text>
</comment>
<evidence type="ECO:0000313" key="5">
    <source>
        <dbReference type="Proteomes" id="UP001162029"/>
    </source>
</evidence>
<dbReference type="AlphaFoldDB" id="A0AAV0STZ0"/>
<feature type="domain" description="Glycoside hydrolase 35 catalytic" evidence="3">
    <location>
        <begin position="65"/>
        <end position="167"/>
    </location>
</feature>
<sequence>MFEEDTNEVLLPVDVPSVYPQPRRLRRMDIALIVVLLMVTCFISARPPALRTLDPLWVSNDTRNVHYLMRFDPLSTGEELLRDAKRDGLNHIEMYVFWNLHEQERGVFNFEGNANITKLYQLAAEVGLFLHVRFGPYVCAEWSNGDLPMWLNWVPGMKVRSSNAPWQRGPIIMAQIENELEPHEVENIKWCGDLVKQLDTSIPWVMRNANAAENTILSCDANNCFDFAKGKKRPLPNDQRTPQDVAYAVAQWFAIGVKTDRACHIQFHMYHGGNNYGRGASAGVTTLYADGVNLHSDGLSNEPKRSHLHKLHKALIECNDILLLNDRQLLNPHSLAHAGQQSTESSSQQRAFVYGPEDGPGQVAFMENMENKGVTVVYKRNKYDLAPNSILIVKNGILLFLTLQTYRSHFQAISIDRTKRW</sequence>
<dbReference type="GO" id="GO:0004553">
    <property type="term" value="F:hydrolase activity, hydrolyzing O-glycosyl compounds"/>
    <property type="evidence" value="ECO:0007669"/>
    <property type="project" value="InterPro"/>
</dbReference>
<evidence type="ECO:0000313" key="4">
    <source>
        <dbReference type="EMBL" id="CAI5708192.1"/>
    </source>
</evidence>
<dbReference type="SUPFAM" id="SSF51445">
    <property type="entry name" value="(Trans)glycosidases"/>
    <property type="match status" value="1"/>
</dbReference>
<protein>
    <recommendedName>
        <fullName evidence="3">Glycoside hydrolase 35 catalytic domain-containing protein</fullName>
    </recommendedName>
</protein>
<keyword evidence="2" id="KW-0472">Membrane</keyword>
<keyword evidence="5" id="KW-1185">Reference proteome</keyword>
<dbReference type="EMBL" id="CANTFM010000009">
    <property type="protein sequence ID" value="CAI5708192.1"/>
    <property type="molecule type" value="Genomic_DNA"/>
</dbReference>
<dbReference type="GO" id="GO:0005975">
    <property type="term" value="P:carbohydrate metabolic process"/>
    <property type="evidence" value="ECO:0007669"/>
    <property type="project" value="InterPro"/>
</dbReference>
<evidence type="ECO:0000259" key="3">
    <source>
        <dbReference type="Pfam" id="PF01301"/>
    </source>
</evidence>
<accession>A0AAV0STZ0</accession>
<dbReference type="Gene3D" id="3.20.20.80">
    <property type="entry name" value="Glycosidases"/>
    <property type="match status" value="2"/>
</dbReference>
<evidence type="ECO:0000256" key="2">
    <source>
        <dbReference type="SAM" id="Phobius"/>
    </source>
</evidence>
<comment type="caution">
    <text evidence="4">The sequence shown here is derived from an EMBL/GenBank/DDBJ whole genome shotgun (WGS) entry which is preliminary data.</text>
</comment>
<dbReference type="Pfam" id="PF01301">
    <property type="entry name" value="Glyco_hydro_35"/>
    <property type="match status" value="1"/>
</dbReference>
<dbReference type="Proteomes" id="UP001162029">
    <property type="component" value="Unassembled WGS sequence"/>
</dbReference>
<reference evidence="4" key="1">
    <citation type="submission" date="2022-12" db="EMBL/GenBank/DDBJ databases">
        <authorList>
            <person name="Webb A."/>
        </authorList>
    </citation>
    <scope>NUCLEOTIDE SEQUENCE</scope>
    <source>
        <strain evidence="4">Pd1</strain>
    </source>
</reference>
<dbReference type="InterPro" id="IPR017853">
    <property type="entry name" value="GH"/>
</dbReference>
<feature type="transmembrane region" description="Helical" evidence="2">
    <location>
        <begin position="28"/>
        <end position="45"/>
    </location>
</feature>